<keyword evidence="1" id="KW-0677">Repeat</keyword>
<feature type="repeat" description="PPR" evidence="3">
    <location>
        <begin position="709"/>
        <end position="743"/>
    </location>
</feature>
<dbReference type="GO" id="GO:0009451">
    <property type="term" value="P:RNA modification"/>
    <property type="evidence" value="ECO:0007669"/>
    <property type="project" value="InterPro"/>
</dbReference>
<feature type="repeat" description="PPR" evidence="3">
    <location>
        <begin position="204"/>
        <end position="238"/>
    </location>
</feature>
<proteinExistence type="predicted"/>
<keyword evidence="2" id="KW-0802">TPR repeat</keyword>
<dbReference type="PROSITE" id="PS50005">
    <property type="entry name" value="TPR"/>
    <property type="match status" value="1"/>
</dbReference>
<dbReference type="SUPFAM" id="SSF48452">
    <property type="entry name" value="TPR-like"/>
    <property type="match status" value="1"/>
</dbReference>
<feature type="repeat" description="PPR" evidence="3">
    <location>
        <begin position="1315"/>
        <end position="1349"/>
    </location>
</feature>
<feature type="domain" description="Reverse transcriptase Ty1/copia-type" evidence="4">
    <location>
        <begin position="801"/>
        <end position="957"/>
    </location>
</feature>
<dbReference type="PANTHER" id="PTHR47926">
    <property type="entry name" value="PENTATRICOPEPTIDE REPEAT-CONTAINING PROTEIN"/>
    <property type="match status" value="1"/>
</dbReference>
<dbReference type="FunFam" id="1.25.40.10:FF:000348">
    <property type="entry name" value="Pentatricopeptide repeat-containing protein chloroplastic"/>
    <property type="match status" value="1"/>
</dbReference>
<feature type="repeat" description="PPR" evidence="3">
    <location>
        <begin position="639"/>
        <end position="673"/>
    </location>
</feature>
<organism evidence="6 7">
    <name type="scientific">Microthlaspi erraticum</name>
    <dbReference type="NCBI Taxonomy" id="1685480"/>
    <lineage>
        <taxon>Eukaryota</taxon>
        <taxon>Viridiplantae</taxon>
        <taxon>Streptophyta</taxon>
        <taxon>Embryophyta</taxon>
        <taxon>Tracheophyta</taxon>
        <taxon>Spermatophyta</taxon>
        <taxon>Magnoliopsida</taxon>
        <taxon>eudicotyledons</taxon>
        <taxon>Gunneridae</taxon>
        <taxon>Pentapetalae</taxon>
        <taxon>rosids</taxon>
        <taxon>malvids</taxon>
        <taxon>Brassicales</taxon>
        <taxon>Brassicaceae</taxon>
        <taxon>Coluteocarpeae</taxon>
        <taxon>Microthlaspi</taxon>
    </lineage>
</organism>
<feature type="repeat" description="PPR" evidence="3">
    <location>
        <begin position="1044"/>
        <end position="1078"/>
    </location>
</feature>
<evidence type="ECO:0000256" key="1">
    <source>
        <dbReference type="ARBA" id="ARBA00022737"/>
    </source>
</evidence>
<feature type="repeat" description="PPR" evidence="3">
    <location>
        <begin position="1145"/>
        <end position="1179"/>
    </location>
</feature>
<dbReference type="InterPro" id="IPR046848">
    <property type="entry name" value="E_motif"/>
</dbReference>
<dbReference type="Pfam" id="PF13041">
    <property type="entry name" value="PPR_2"/>
    <property type="match status" value="4"/>
</dbReference>
<feature type="repeat" description="PPR" evidence="3">
    <location>
        <begin position="674"/>
        <end position="708"/>
    </location>
</feature>
<dbReference type="InterPro" id="IPR013103">
    <property type="entry name" value="RVT_2"/>
</dbReference>
<feature type="repeat" description="PPR" evidence="3">
    <location>
        <begin position="273"/>
        <end position="307"/>
    </location>
</feature>
<evidence type="ECO:0000313" key="5">
    <source>
        <dbReference type="EMBL" id="CAA7027006.1"/>
    </source>
</evidence>
<dbReference type="Pfam" id="PF01535">
    <property type="entry name" value="PPR"/>
    <property type="match status" value="10"/>
</dbReference>
<dbReference type="GO" id="GO:0003723">
    <property type="term" value="F:RNA binding"/>
    <property type="evidence" value="ECO:0007669"/>
    <property type="project" value="InterPro"/>
</dbReference>
<dbReference type="InterPro" id="IPR011990">
    <property type="entry name" value="TPR-like_helical_dom_sf"/>
</dbReference>
<evidence type="ECO:0000259" key="4">
    <source>
        <dbReference type="Pfam" id="PF07727"/>
    </source>
</evidence>
<feature type="repeat" description="PPR" evidence="3">
    <location>
        <begin position="308"/>
        <end position="342"/>
    </location>
</feature>
<dbReference type="PROSITE" id="PS51375">
    <property type="entry name" value="PPR"/>
    <property type="match status" value="15"/>
</dbReference>
<feature type="repeat" description="PPR" evidence="3">
    <location>
        <begin position="429"/>
        <end position="463"/>
    </location>
</feature>
<protein>
    <recommendedName>
        <fullName evidence="4">Reverse transcriptase Ty1/copia-type domain-containing protein</fullName>
    </recommendedName>
</protein>
<dbReference type="InterPro" id="IPR046960">
    <property type="entry name" value="PPR_At4g14850-like_plant"/>
</dbReference>
<dbReference type="FunFam" id="1.25.40.10:FF:000184">
    <property type="entry name" value="Pentatricopeptide repeat-containing protein, chloroplastic"/>
    <property type="match status" value="1"/>
</dbReference>
<feature type="repeat" description="PPR" evidence="3">
    <location>
        <begin position="744"/>
        <end position="778"/>
    </location>
</feature>
<dbReference type="OrthoDB" id="185373at2759"/>
<dbReference type="NCBIfam" id="TIGR00756">
    <property type="entry name" value="PPR"/>
    <property type="match status" value="12"/>
</dbReference>
<evidence type="ECO:0000256" key="3">
    <source>
        <dbReference type="PROSITE-ProRule" id="PRU00708"/>
    </source>
</evidence>
<name>A0A6D2IKZ0_9BRAS</name>
<dbReference type="SUPFAM" id="SSF56672">
    <property type="entry name" value="DNA/RNA polymerases"/>
    <property type="match status" value="1"/>
</dbReference>
<dbReference type="PANTHER" id="PTHR47926:SF483">
    <property type="entry name" value="TETRATRICOPEPTIDE-LIKE HELICAL DOMAIN SUPERFAMILY"/>
    <property type="match status" value="1"/>
</dbReference>
<evidence type="ECO:0000256" key="2">
    <source>
        <dbReference type="PROSITE-ProRule" id="PRU00339"/>
    </source>
</evidence>
<feature type="repeat" description="PPR" evidence="3">
    <location>
        <begin position="569"/>
        <end position="603"/>
    </location>
</feature>
<dbReference type="EMBL" id="CACVBM020001052">
    <property type="protein sequence ID" value="CAA7027006.1"/>
    <property type="molecule type" value="Genomic_DNA"/>
</dbReference>
<feature type="repeat" description="PPR" evidence="3">
    <location>
        <begin position="604"/>
        <end position="638"/>
    </location>
</feature>
<feature type="repeat" description="PPR" evidence="3">
    <location>
        <begin position="1280"/>
        <end position="1314"/>
    </location>
</feature>
<reference evidence="6 7" key="1">
    <citation type="submission" date="2020-01" db="EMBL/GenBank/DDBJ databases">
        <authorList>
            <person name="Mishra B."/>
        </authorList>
    </citation>
    <scope>NUCLEOTIDE SEQUENCE [LARGE SCALE GENOMIC DNA]</scope>
</reference>
<accession>A0A6D2IKZ0</accession>
<dbReference type="Proteomes" id="UP000467841">
    <property type="component" value="Unassembled WGS sequence"/>
</dbReference>
<dbReference type="Gene3D" id="1.25.40.10">
    <property type="entry name" value="Tetratricopeptide repeat domain"/>
    <property type="match status" value="9"/>
</dbReference>
<gene>
    <name evidence="5" type="ORF">MERR_LOCUS14241</name>
    <name evidence="6" type="ORF">MERR_LOCUS18143</name>
</gene>
<keyword evidence="7" id="KW-1185">Reference proteome</keyword>
<dbReference type="InterPro" id="IPR002885">
    <property type="entry name" value="PPR_rpt"/>
</dbReference>
<sequence length="1509" mass="169669">MAFWRMALICQRQLHRPFTTKLDNSRFLPPSQSKLAQNLIAIFTSQPFSTDDPELLRLAPELNTKVVETVLNGFKRWGLAYLFFNWASKQEGFRNDMYTYNAMASILSRARQNASLKALAGDVLNSRCLMSPGALGFFIRCLGNAGLVEEASSVFDRVREMGLCVPNAYTYNCLLEAISKSNSSSVDLVESKLKEMRDCGFEFDKYTLTPVLQVYCNTKKSDRALSVFNEIRSRGWLDEHISTILVVSFCKWGQVDKAFELIEMLEDHHVKLNYKTYCVLIHGFVKESRIDKALQLFEKMRLMGMNGDIALYDVLMGGLCKRKDLEMALSLYLEIKKSGISPDRGILGKLIRSFSEESELSRITEVVVGDIDTNSVMLLYRSLLEGFIRKDLVQDAYNFIQSLMGNHQSDSVSEIIKLLKDYDKAILPDSDSVSIVIDFLVKANKVDMAVGLLDDIVHNGVTPTLMMYNNIIEGMCKEGRSEESLILLGEMKEMGVEPSQFTLNCIYGCLAEQCDVAGALDALKKMRFYGFEPWIKHSTFLVKKLCENGRAVDACKYLDDVAREGFFGHMVAYTAAIDGLIKNEGLDRGLELFRDICANGHSPDVIAYNVLIKALCKASRTTEADSLFNEMVAKGLKPSVATYNSMIDGWCKEGEIDRAMSCIVRMYEDERDPDVITYTSLIHGLCASGRPSEAVSRWNEMKGKDCCPNRITFMALIQGLCKCGWSSEALAYFREMEKKEMEPDSAVYLSLVSSFLSSENISEGFGVYREMIHTGRFPVSVDKNYLLAVDAANKFVEDSRTSCYLTGLIKDGRLPIVAAQPEGFVKEGEEDKVYKLKKALYGLKQAPRAWYSRIEAYFMRERFERCPSEHTLFTKAKGGKFIVVSLYVDDLIFTGNDRGMCDEFKSSMMREFEMSDLGKMKHFLGESGIFICQRRYANEVLARFGMEESNSVKSPIVPGTKLHKDEGVYRGRMNFKSSSLFANSILLHRCKSMSELNKMHALLITLGLSEEEPFASRTLSFSALSSSGDVDYAHRYLSKLSNPPAFGWNYVIRGFSNTRNPEKTIRAYTQMLRTGFSPDHMTYPFLLKSISRLLNRKLGGCLHSSVVKTGFVWDLFICNSLLHMYGTFRDRASARKLFDEMPVKNLVTWNSILDGYAKCGDVVSARQVFDDMTERDVVSWSSMVDGYVKSGDYNEALEIFDQMMSVSSSKANEVTMVSVLCACAHLGALNRGKIVHRYILDERLPLTVILRTSLIDMYAKCGSIGDAWGVFRGVSVKETDVLMWNAMIGGLASHGFIRESLQLFHKMQESEIDPDEITFLCLLAACSHGGLVRGAWHLFASFKESRAEPTTEHYACMVDVLSRAGLVRDAYGFISEMPIKPTGSMLGALLNGCINHGDLELAETVGKKLIELQPDNDGRYVGLANVYAINKRFGAAKSMREAMEKNGVKKVAGHSIIELNGRPHRFIAHDKTHFDSEKIYTLLHLLGTGMDCSDDSEDYDCVCFDHILL</sequence>
<evidence type="ECO:0000313" key="6">
    <source>
        <dbReference type="EMBL" id="CAA7030908.1"/>
    </source>
</evidence>
<dbReference type="Pfam" id="PF20431">
    <property type="entry name" value="E_motif"/>
    <property type="match status" value="1"/>
</dbReference>
<feature type="repeat" description="PPR" evidence="3">
    <location>
        <begin position="464"/>
        <end position="498"/>
    </location>
</feature>
<dbReference type="InterPro" id="IPR019734">
    <property type="entry name" value="TPR_rpt"/>
</dbReference>
<dbReference type="InterPro" id="IPR043502">
    <property type="entry name" value="DNA/RNA_pol_sf"/>
</dbReference>
<dbReference type="Pfam" id="PF13812">
    <property type="entry name" value="PPR_3"/>
    <property type="match status" value="1"/>
</dbReference>
<dbReference type="EMBL" id="CACVBM020001099">
    <property type="protein sequence ID" value="CAA7030908.1"/>
    <property type="molecule type" value="Genomic_DNA"/>
</dbReference>
<feature type="repeat" description="TPR" evidence="2">
    <location>
        <begin position="1177"/>
        <end position="1210"/>
    </location>
</feature>
<evidence type="ECO:0000313" key="7">
    <source>
        <dbReference type="Proteomes" id="UP000467841"/>
    </source>
</evidence>
<dbReference type="Pfam" id="PF07727">
    <property type="entry name" value="RVT_2"/>
    <property type="match status" value="1"/>
</dbReference>